<gene>
    <name evidence="9" type="ORF">A1O1_01510</name>
</gene>
<protein>
    <recommendedName>
        <fullName evidence="8">Zn(2)-C6 fungal-type domain-containing protein</fullName>
    </recommendedName>
</protein>
<evidence type="ECO:0000259" key="8">
    <source>
        <dbReference type="PROSITE" id="PS50048"/>
    </source>
</evidence>
<dbReference type="GO" id="GO:0003677">
    <property type="term" value="F:DNA binding"/>
    <property type="evidence" value="ECO:0007669"/>
    <property type="project" value="UniProtKB-KW"/>
</dbReference>
<keyword evidence="3" id="KW-0805">Transcription regulation</keyword>
<keyword evidence="6" id="KW-0539">Nucleus</keyword>
<name>W9ZPK3_9EURO</name>
<dbReference type="HOGENOM" id="CLU_011409_12_1_1"/>
<dbReference type="PROSITE" id="PS00463">
    <property type="entry name" value="ZN2_CY6_FUNGAL_1"/>
    <property type="match status" value="1"/>
</dbReference>
<evidence type="ECO:0000256" key="3">
    <source>
        <dbReference type="ARBA" id="ARBA00023015"/>
    </source>
</evidence>
<keyword evidence="5" id="KW-0804">Transcription</keyword>
<sequence>MPRRARHEKSTNGCLTCKIRRVKCDETIPYCRKCTESGRKCEGPVVRQIQFVHENRGSGDQEPGFMRRSSSLSSTPGTPHPPPREVSLLAPRHSGDERRAFHYFTCRGAPMFAGAVDGAFWEDLVPRLAQTYDFVWDTIVSISSLLEHVPYRSLTTVSDSSGLPVVTNRAHRQALRFYSRAIANVRRLACRRDQVLDDSFMVLTYILFASVEFQQRNVKTGTDLIERCCRILTANLRSVRTSPGHYSCNPAEQVAHQVVAPFVLRKAVLMSTLGHPLPAFQRVANIHAIASNNEVGEIPEAISSRCALLNEARVRFNSLMHRSKELIRIAELVPHIADDHPEKMLFLSQRQTLLDELIQWKASLTATRSWTSADSDSEIDWMYSYLLMYWAVCYTYLAACVSSLQTAFDDYMDHFAAIVEHATVYMRDGGPQSTRVQLLSGLDRGVIQPLYFCATKCRDPVLRREALRLMRQAPEQVPLWAFVAPDRVIAKLIAVEEGDDHHLFSSTKSPVSTAALPPEARRYAHVSMVARQTPGGNLRQALLLSRVEIASDGSRRQINDYTWLDEEEEEEDGVLTDAQLEHDSVDQAAHPRYTASTGRILHT</sequence>
<evidence type="ECO:0000256" key="4">
    <source>
        <dbReference type="ARBA" id="ARBA00023125"/>
    </source>
</evidence>
<dbReference type="PROSITE" id="PS50048">
    <property type="entry name" value="ZN2_CY6_FUNGAL_2"/>
    <property type="match status" value="1"/>
</dbReference>
<dbReference type="SUPFAM" id="SSF57701">
    <property type="entry name" value="Zn2/Cys6 DNA-binding domain"/>
    <property type="match status" value="1"/>
</dbReference>
<dbReference type="InterPro" id="IPR052360">
    <property type="entry name" value="Transcr_Regulatory_Proteins"/>
</dbReference>
<evidence type="ECO:0000256" key="6">
    <source>
        <dbReference type="ARBA" id="ARBA00023242"/>
    </source>
</evidence>
<evidence type="ECO:0000256" key="2">
    <source>
        <dbReference type="ARBA" id="ARBA00022833"/>
    </source>
</evidence>
<accession>W9ZPK3</accession>
<dbReference type="Proteomes" id="UP000019484">
    <property type="component" value="Unassembled WGS sequence"/>
</dbReference>
<dbReference type="GO" id="GO:0000981">
    <property type="term" value="F:DNA-binding transcription factor activity, RNA polymerase II-specific"/>
    <property type="evidence" value="ECO:0007669"/>
    <property type="project" value="InterPro"/>
</dbReference>
<dbReference type="eggNOG" id="ENOG502SPEG">
    <property type="taxonomic scope" value="Eukaryota"/>
</dbReference>
<dbReference type="OrthoDB" id="3145928at2759"/>
<dbReference type="Gene3D" id="4.10.240.10">
    <property type="entry name" value="Zn(2)-C6 fungal-type DNA-binding domain"/>
    <property type="match status" value="1"/>
</dbReference>
<evidence type="ECO:0000313" key="10">
    <source>
        <dbReference type="Proteomes" id="UP000019484"/>
    </source>
</evidence>
<organism evidence="9 10">
    <name type="scientific">Capronia coronata CBS 617.96</name>
    <dbReference type="NCBI Taxonomy" id="1182541"/>
    <lineage>
        <taxon>Eukaryota</taxon>
        <taxon>Fungi</taxon>
        <taxon>Dikarya</taxon>
        <taxon>Ascomycota</taxon>
        <taxon>Pezizomycotina</taxon>
        <taxon>Eurotiomycetes</taxon>
        <taxon>Chaetothyriomycetidae</taxon>
        <taxon>Chaetothyriales</taxon>
        <taxon>Herpotrichiellaceae</taxon>
        <taxon>Capronia</taxon>
    </lineage>
</organism>
<dbReference type="RefSeq" id="XP_007720613.1">
    <property type="nucleotide sequence ID" value="XM_007722423.1"/>
</dbReference>
<comment type="caution">
    <text evidence="9">The sequence shown here is derived from an EMBL/GenBank/DDBJ whole genome shotgun (WGS) entry which is preliminary data.</text>
</comment>
<dbReference type="GO" id="GO:0008270">
    <property type="term" value="F:zinc ion binding"/>
    <property type="evidence" value="ECO:0007669"/>
    <property type="project" value="InterPro"/>
</dbReference>
<keyword evidence="1" id="KW-0479">Metal-binding</keyword>
<evidence type="ECO:0000313" key="9">
    <source>
        <dbReference type="EMBL" id="EXJ96384.1"/>
    </source>
</evidence>
<dbReference type="EMBL" id="AMWN01000001">
    <property type="protein sequence ID" value="EXJ96384.1"/>
    <property type="molecule type" value="Genomic_DNA"/>
</dbReference>
<dbReference type="Pfam" id="PF00172">
    <property type="entry name" value="Zn_clus"/>
    <property type="match status" value="1"/>
</dbReference>
<feature type="region of interest" description="Disordered" evidence="7">
    <location>
        <begin position="53"/>
        <end position="86"/>
    </location>
</feature>
<keyword evidence="4" id="KW-0238">DNA-binding</keyword>
<feature type="domain" description="Zn(2)-C6 fungal-type" evidence="8">
    <location>
        <begin position="13"/>
        <end position="41"/>
    </location>
</feature>
<keyword evidence="2" id="KW-0862">Zinc</keyword>
<dbReference type="STRING" id="1182541.W9ZPK3"/>
<dbReference type="GeneID" id="19156412"/>
<evidence type="ECO:0000256" key="1">
    <source>
        <dbReference type="ARBA" id="ARBA00022723"/>
    </source>
</evidence>
<feature type="compositionally biased region" description="Polar residues" evidence="7">
    <location>
        <begin position="68"/>
        <end position="77"/>
    </location>
</feature>
<evidence type="ECO:0000256" key="7">
    <source>
        <dbReference type="SAM" id="MobiDB-lite"/>
    </source>
</evidence>
<dbReference type="SMART" id="SM00066">
    <property type="entry name" value="GAL4"/>
    <property type="match status" value="1"/>
</dbReference>
<dbReference type="PANTHER" id="PTHR36206:SF14">
    <property type="entry name" value="ZN(2)-C6 FUNGAL-TYPE DOMAIN-CONTAINING PROTEIN-RELATED"/>
    <property type="match status" value="1"/>
</dbReference>
<dbReference type="InterPro" id="IPR001138">
    <property type="entry name" value="Zn2Cys6_DnaBD"/>
</dbReference>
<reference evidence="9 10" key="1">
    <citation type="submission" date="2013-03" db="EMBL/GenBank/DDBJ databases">
        <title>The Genome Sequence of Capronia coronata CBS 617.96.</title>
        <authorList>
            <consortium name="The Broad Institute Genomics Platform"/>
            <person name="Cuomo C."/>
            <person name="de Hoog S."/>
            <person name="Gorbushina A."/>
            <person name="Walker B."/>
            <person name="Young S.K."/>
            <person name="Zeng Q."/>
            <person name="Gargeya S."/>
            <person name="Fitzgerald M."/>
            <person name="Haas B."/>
            <person name="Abouelleil A."/>
            <person name="Allen A.W."/>
            <person name="Alvarado L."/>
            <person name="Arachchi H.M."/>
            <person name="Berlin A.M."/>
            <person name="Chapman S.B."/>
            <person name="Gainer-Dewar J."/>
            <person name="Goldberg J."/>
            <person name="Griggs A."/>
            <person name="Gujja S."/>
            <person name="Hansen M."/>
            <person name="Howarth C."/>
            <person name="Imamovic A."/>
            <person name="Ireland A."/>
            <person name="Larimer J."/>
            <person name="McCowan C."/>
            <person name="Murphy C."/>
            <person name="Pearson M."/>
            <person name="Poon T.W."/>
            <person name="Priest M."/>
            <person name="Roberts A."/>
            <person name="Saif S."/>
            <person name="Shea T."/>
            <person name="Sisk P."/>
            <person name="Sykes S."/>
            <person name="Wortman J."/>
            <person name="Nusbaum C."/>
            <person name="Birren B."/>
        </authorList>
    </citation>
    <scope>NUCLEOTIDE SEQUENCE [LARGE SCALE GENOMIC DNA]</scope>
    <source>
        <strain evidence="9 10">CBS 617.96</strain>
    </source>
</reference>
<dbReference type="AlphaFoldDB" id="W9ZPK3"/>
<dbReference type="PANTHER" id="PTHR36206">
    <property type="entry name" value="ASPERCRYPTIN BIOSYNTHESIS CLUSTER-SPECIFIC TRANSCRIPTION REGULATOR ATNN-RELATED"/>
    <property type="match status" value="1"/>
</dbReference>
<keyword evidence="10" id="KW-1185">Reference proteome</keyword>
<dbReference type="InterPro" id="IPR036864">
    <property type="entry name" value="Zn2-C6_fun-type_DNA-bd_sf"/>
</dbReference>
<proteinExistence type="predicted"/>
<evidence type="ECO:0000256" key="5">
    <source>
        <dbReference type="ARBA" id="ARBA00023163"/>
    </source>
</evidence>